<dbReference type="eggNOG" id="COG1696">
    <property type="taxonomic scope" value="Bacteria"/>
</dbReference>
<dbReference type="InterPro" id="IPR028362">
    <property type="entry name" value="AlgI"/>
</dbReference>
<dbReference type="InterPro" id="IPR024194">
    <property type="entry name" value="Ac/AlaTfrase_AlgI/DltB"/>
</dbReference>
<evidence type="ECO:0000256" key="8">
    <source>
        <dbReference type="ARBA" id="ARBA00023315"/>
    </source>
</evidence>
<evidence type="ECO:0000313" key="11">
    <source>
        <dbReference type="EMBL" id="AFV10447.1"/>
    </source>
</evidence>
<evidence type="ECO:0000256" key="4">
    <source>
        <dbReference type="ARBA" id="ARBA00022679"/>
    </source>
</evidence>
<keyword evidence="3 9" id="KW-1003">Cell membrane</keyword>
<dbReference type="EMBL" id="CP003732">
    <property type="protein sequence ID" value="AFV10447.1"/>
    <property type="molecule type" value="Genomic_DNA"/>
</dbReference>
<dbReference type="InterPro" id="IPR004299">
    <property type="entry name" value="MBOAT_fam"/>
</dbReference>
<dbReference type="KEGG" id="tpz:Tph_c02000"/>
<dbReference type="Pfam" id="PF03062">
    <property type="entry name" value="MBOAT"/>
    <property type="match status" value="1"/>
</dbReference>
<dbReference type="InterPro" id="IPR051085">
    <property type="entry name" value="MB_O-acyltransferase"/>
</dbReference>
<accession>K4LED9</accession>
<organism evidence="11 12">
    <name type="scientific">Thermacetogenium phaeum (strain ATCC BAA-254 / DSM 26808 / PB)</name>
    <dbReference type="NCBI Taxonomy" id="1089553"/>
    <lineage>
        <taxon>Bacteria</taxon>
        <taxon>Bacillati</taxon>
        <taxon>Bacillota</taxon>
        <taxon>Clostridia</taxon>
        <taxon>Thermoanaerobacterales</taxon>
        <taxon>Thermoanaerobacteraceae</taxon>
        <taxon>Thermacetogenium</taxon>
    </lineage>
</organism>
<dbReference type="GO" id="GO:0042121">
    <property type="term" value="P:alginic acid biosynthetic process"/>
    <property type="evidence" value="ECO:0007669"/>
    <property type="project" value="InterPro"/>
</dbReference>
<dbReference type="PANTHER" id="PTHR13285:SF23">
    <property type="entry name" value="TEICHOIC ACID D-ALANYLTRANSFERASE"/>
    <property type="match status" value="1"/>
</dbReference>
<evidence type="ECO:0000256" key="7">
    <source>
        <dbReference type="ARBA" id="ARBA00023136"/>
    </source>
</evidence>
<dbReference type="PANTHER" id="PTHR13285">
    <property type="entry name" value="ACYLTRANSFERASE"/>
    <property type="match status" value="1"/>
</dbReference>
<dbReference type="GO" id="GO:0005886">
    <property type="term" value="C:plasma membrane"/>
    <property type="evidence" value="ECO:0007669"/>
    <property type="project" value="UniProtKB-SubCell"/>
</dbReference>
<dbReference type="EC" id="2.3.1.-" evidence="11"/>
<name>K4LED9_THEPS</name>
<evidence type="ECO:0000256" key="5">
    <source>
        <dbReference type="ARBA" id="ARBA00022692"/>
    </source>
</evidence>
<dbReference type="AlphaFoldDB" id="K4LED9"/>
<dbReference type="PIRSF" id="PIRSF016636">
    <property type="entry name" value="AlgI_DltB"/>
    <property type="match status" value="1"/>
</dbReference>
<evidence type="ECO:0000256" key="6">
    <source>
        <dbReference type="ARBA" id="ARBA00022989"/>
    </source>
</evidence>
<feature type="transmembrane region" description="Helical" evidence="10">
    <location>
        <begin position="144"/>
        <end position="166"/>
    </location>
</feature>
<sequence length="428" mass="48445">MIFTTGVFAIFLAVVLPVYWLLPCRWRKGFLTVAGMIFYFYSYPLHLLLVLVMTVVTYLIALGILRARETEEALPSDENGSGSDLRRAPGAGWPALRAKILAVLGICLAAGVLGYFKYWKMVVATLNGISRHLHHETLFPQPEILVPLAISFFTFEFIHFLADVYLGKIRRHQMNFHDYLLFIFFFPTLVSGPIKRYQGFHEQSEGMPVFRVDDLLEGAKRVILGLAQKFILADTAGQFTAALATPEQAGAGALILAVYAYSLKIYFDFAGYSDMAIGLARMLGFRVPENFDRPYFQPNIGEFWRHWHMSLSSWIRDYLYIPLGGNRRGFGRTLFNLVTAFAICGLWHGSAWNFVAWGLWHGFGLAGYRIWRRCLGDRIPRGGVLLRAVNVFITFHFVTAGWILFASPSIGSALITFQKIIGAIWRVL</sequence>
<feature type="transmembrane region" description="Helical" evidence="10">
    <location>
        <begin position="96"/>
        <end position="116"/>
    </location>
</feature>
<dbReference type="Proteomes" id="UP000000467">
    <property type="component" value="Chromosome"/>
</dbReference>
<comment type="subcellular location">
    <subcellularLocation>
        <location evidence="1">Cell membrane</location>
        <topology evidence="1">Multi-pass membrane protein</topology>
    </subcellularLocation>
</comment>
<dbReference type="RefSeq" id="WP_015049366.1">
    <property type="nucleotide sequence ID" value="NC_018870.1"/>
</dbReference>
<evidence type="ECO:0000256" key="9">
    <source>
        <dbReference type="PIRNR" id="PIRNR016636"/>
    </source>
</evidence>
<keyword evidence="4 9" id="KW-0808">Transferase</keyword>
<dbReference type="HOGENOM" id="CLU_025255_4_1_9"/>
<dbReference type="PIRSF" id="PIRSF500217">
    <property type="entry name" value="AlgI"/>
    <property type="match status" value="1"/>
</dbReference>
<feature type="transmembrane region" description="Helical" evidence="10">
    <location>
        <begin position="43"/>
        <end position="65"/>
    </location>
</feature>
<protein>
    <submittedName>
        <fullName evidence="11">Poly(Beta-D-mannuronate) O-acetylase AlgI</fullName>
        <ecNumber evidence="11">2.3.1.-</ecNumber>
    </submittedName>
</protein>
<keyword evidence="12" id="KW-1185">Reference proteome</keyword>
<proteinExistence type="inferred from homology"/>
<feature type="transmembrane region" description="Helical" evidence="10">
    <location>
        <begin position="383"/>
        <end position="404"/>
    </location>
</feature>
<keyword evidence="8 9" id="KW-0012">Acyltransferase</keyword>
<evidence type="ECO:0000256" key="3">
    <source>
        <dbReference type="ARBA" id="ARBA00022475"/>
    </source>
</evidence>
<feature type="transmembrane region" description="Helical" evidence="10">
    <location>
        <begin position="329"/>
        <end position="348"/>
    </location>
</feature>
<dbReference type="GO" id="GO:0016746">
    <property type="term" value="F:acyltransferase activity"/>
    <property type="evidence" value="ECO:0007669"/>
    <property type="project" value="UniProtKB-KW"/>
</dbReference>
<dbReference type="STRING" id="1089553.Tph_c02000"/>
<evidence type="ECO:0000256" key="10">
    <source>
        <dbReference type="SAM" id="Phobius"/>
    </source>
</evidence>
<keyword evidence="6 10" id="KW-1133">Transmembrane helix</keyword>
<dbReference type="OrthoDB" id="9805788at2"/>
<keyword evidence="7 9" id="KW-0472">Membrane</keyword>
<gene>
    <name evidence="11" type="primary">algI1</name>
    <name evidence="11" type="ordered locus">Tph_c02000</name>
</gene>
<reference evidence="11 12" key="1">
    <citation type="journal article" date="2012" name="BMC Genomics">
        <title>Genome-guided analysis of physiological and morphological traits of the fermentative acetate oxidizer Thermacetogenium phaeum.</title>
        <authorList>
            <person name="Oehler D."/>
            <person name="Poehlein A."/>
            <person name="Leimbach A."/>
            <person name="Muller N."/>
            <person name="Daniel R."/>
            <person name="Gottschalk G."/>
            <person name="Schink B."/>
        </authorList>
    </citation>
    <scope>NUCLEOTIDE SEQUENCE [LARGE SCALE GENOMIC DNA]</scope>
    <source>
        <strain evidence="12">ATCC BAA-254 / DSM 26808 / PB</strain>
    </source>
</reference>
<evidence type="ECO:0000256" key="2">
    <source>
        <dbReference type="ARBA" id="ARBA00010323"/>
    </source>
</evidence>
<comment type="similarity">
    <text evidence="2 9">Belongs to the membrane-bound acyltransferase family.</text>
</comment>
<evidence type="ECO:0000256" key="1">
    <source>
        <dbReference type="ARBA" id="ARBA00004651"/>
    </source>
</evidence>
<evidence type="ECO:0000313" key="12">
    <source>
        <dbReference type="Proteomes" id="UP000000467"/>
    </source>
</evidence>
<feature type="transmembrane region" description="Helical" evidence="10">
    <location>
        <begin position="7"/>
        <end position="23"/>
    </location>
</feature>
<keyword evidence="5 10" id="KW-0812">Transmembrane</keyword>